<sequence length="108" mass="12190">MSDDLAKIANELGDGMININNVRQSVVSGYFQKNRGNRALLLIFQFPFLIIGKIEGVVSDYVVIEAEVTNVTELDGEKFRVHIDDIEVFYIEQPGKPKIPDIRNGKHD</sequence>
<dbReference type="RefSeq" id="WP_237658410.1">
    <property type="nucleotide sequence ID" value="NZ_OBMQ01000008.1"/>
</dbReference>
<protein>
    <submittedName>
        <fullName evidence="1">Uncharacterized protein</fullName>
    </submittedName>
</protein>
<proteinExistence type="predicted"/>
<gene>
    <name evidence="1" type="ORF">SAMN05880501_10820</name>
</gene>
<dbReference type="Proteomes" id="UP000219636">
    <property type="component" value="Unassembled WGS sequence"/>
</dbReference>
<organism evidence="1 2">
    <name type="scientific">Ureibacillus xyleni</name>
    <dbReference type="NCBI Taxonomy" id="614648"/>
    <lineage>
        <taxon>Bacteria</taxon>
        <taxon>Bacillati</taxon>
        <taxon>Bacillota</taxon>
        <taxon>Bacilli</taxon>
        <taxon>Bacillales</taxon>
        <taxon>Caryophanaceae</taxon>
        <taxon>Ureibacillus</taxon>
    </lineage>
</organism>
<reference evidence="2" key="1">
    <citation type="submission" date="2017-08" db="EMBL/GenBank/DDBJ databases">
        <authorList>
            <person name="Varghese N."/>
            <person name="Submissions S."/>
        </authorList>
    </citation>
    <scope>NUCLEOTIDE SEQUENCE [LARGE SCALE GENOMIC DNA]</scope>
    <source>
        <strain evidence="2">JC22</strain>
    </source>
</reference>
<evidence type="ECO:0000313" key="2">
    <source>
        <dbReference type="Proteomes" id="UP000219636"/>
    </source>
</evidence>
<name>A0A285T1Q6_9BACL</name>
<dbReference type="EMBL" id="OBMQ01000008">
    <property type="protein sequence ID" value="SOC15012.1"/>
    <property type="molecule type" value="Genomic_DNA"/>
</dbReference>
<keyword evidence="2" id="KW-1185">Reference proteome</keyword>
<accession>A0A285T1Q6</accession>
<dbReference type="AlphaFoldDB" id="A0A285T1Q6"/>
<evidence type="ECO:0000313" key="1">
    <source>
        <dbReference type="EMBL" id="SOC15012.1"/>
    </source>
</evidence>